<evidence type="ECO:0000256" key="7">
    <source>
        <dbReference type="ARBA" id="ARBA00023237"/>
    </source>
</evidence>
<keyword evidence="3 8" id="KW-1134">Transmembrane beta strand</keyword>
<feature type="domain" description="TonB-dependent receptor-like beta-barrel" evidence="11">
    <location>
        <begin position="439"/>
        <end position="1004"/>
    </location>
</feature>
<evidence type="ECO:0000256" key="10">
    <source>
        <dbReference type="SAM" id="SignalP"/>
    </source>
</evidence>
<comment type="subcellular location">
    <subcellularLocation>
        <location evidence="1 8">Cell outer membrane</location>
        <topology evidence="1 8">Multi-pass membrane protein</topology>
    </subcellularLocation>
</comment>
<sequence>MGKIKKYSLMQRVILLTLLFVCLVPLSSLAQTIQLTGTVTDTKGETLIGASVLEKGTTNGCITDIDGNFTLTVAPNATMVISYVGYVAQEVPLKGQKVLNVTLKDDTEMLDEVVVVGYGTMKKSDMTGAISSVKSEDLMKRATTSATEALQGKIAGVSVLKSGGNAGASISVKIRGIKTMGDNEPLYIIDGYPGDINTINPQDIESMEILKDGAAAAIYGSVAANGVVIVSTKNGKAGEMKISFNTYMTVNNVAKKFEMLDSEGYLKVHNMMYDNASRKKPSYLTFTNSDGSIKNPTRADTDWQDEMLRTGIAQNYYVNVNGGSENANYSISYGHADEKGIFRGNSYIQDNARLKVNARKYIFEFDAGLNFKATQSKQPQYSLKEMYSISPLVPVYDESQEYGYGLTNMSVGDVKMQFPTNRNVMADDHYKNRKDNGYSITGNIGLTMKFAPWLTFKTTYTYDGYYANTKYHRAKYVASAQEPSLYPYNYEANSYWYQQTFENALTFMKDFGKHSVTVMAGSSIIATRKDQSTVDVEGKRTKYEVIDGQLSSSELPNGFFDPNSPTINAGKGGTYTGTGTYYEYNRASFFGRLNYSYASRYLLQVTMRTDGSSKFGKNNRWGTFPSVAVGWRISEEEFFPKNTPISNLKFRASWGRLGSESALGYYYTPVLSNSNTQWMSYLQGGNTWTGMSNLYLTNDDLRWETTDTKNIGFDFGLFNNKLSGTINYYYNTTEDLLIEKVMPPSAGIYNPTVNVGKMINRGFELELNYGDTVNGFDYNIGFNLSTIHNEMLKADPNQVLYGSAWKGSGHFVTQTLKGYPVASFWLYQTNGIFQSDTEAAAYVNSKGERLQPDAEAGDIRFIDTNGDGSIDANDKVYSGSGIPKVEANLSFSGSYKNFDLSFQLGSAWGHKLYNVNRLYYEGMDAGRNYFRSTLNAWTPQNTGSDIPRAVLGDPNQNTRESDRFLENGNFVRLRQLQLGYSLPKTLAKKLFLEKCRLYVSGENLFTITKYSGIDPEFSSSILDTGVDSFVYPFTRSYVVGLQVTF</sequence>
<dbReference type="InterPro" id="IPR023997">
    <property type="entry name" value="TonB-dep_OMP_SusC/RagA_CS"/>
</dbReference>
<feature type="domain" description="TonB-dependent receptor plug" evidence="12">
    <location>
        <begin position="123"/>
        <end position="227"/>
    </location>
</feature>
<dbReference type="AlphaFoldDB" id="A0A414LE73"/>
<dbReference type="InterPro" id="IPR012910">
    <property type="entry name" value="Plug_dom"/>
</dbReference>
<evidence type="ECO:0000259" key="12">
    <source>
        <dbReference type="Pfam" id="PF07715"/>
    </source>
</evidence>
<comment type="similarity">
    <text evidence="8 9">Belongs to the TonB-dependent receptor family.</text>
</comment>
<dbReference type="InterPro" id="IPR023996">
    <property type="entry name" value="TonB-dep_OMP_SusC/RagA"/>
</dbReference>
<accession>A0A414LE73</accession>
<dbReference type="NCBIfam" id="TIGR04056">
    <property type="entry name" value="OMP_RagA_SusC"/>
    <property type="match status" value="1"/>
</dbReference>
<dbReference type="InterPro" id="IPR000531">
    <property type="entry name" value="Beta-barrel_TonB"/>
</dbReference>
<evidence type="ECO:0000256" key="9">
    <source>
        <dbReference type="RuleBase" id="RU003357"/>
    </source>
</evidence>
<name>A0A414LE73_9BACE</name>
<keyword evidence="4 8" id="KW-0812">Transmembrane</keyword>
<dbReference type="FunFam" id="2.60.40.1120:FF:000003">
    <property type="entry name" value="Outer membrane protein Omp121"/>
    <property type="match status" value="1"/>
</dbReference>
<dbReference type="Pfam" id="PF07715">
    <property type="entry name" value="Plug"/>
    <property type="match status" value="1"/>
</dbReference>
<dbReference type="RefSeq" id="WP_118221596.1">
    <property type="nucleotide sequence ID" value="NZ_JADNIJ010000019.1"/>
</dbReference>
<dbReference type="SUPFAM" id="SSF49464">
    <property type="entry name" value="Carboxypeptidase regulatory domain-like"/>
    <property type="match status" value="1"/>
</dbReference>
<evidence type="ECO:0000256" key="5">
    <source>
        <dbReference type="ARBA" id="ARBA00023077"/>
    </source>
</evidence>
<dbReference type="Pfam" id="PF13715">
    <property type="entry name" value="CarbopepD_reg_2"/>
    <property type="match status" value="1"/>
</dbReference>
<dbReference type="Gene3D" id="2.170.130.10">
    <property type="entry name" value="TonB-dependent receptor, plug domain"/>
    <property type="match status" value="1"/>
</dbReference>
<feature type="signal peptide" evidence="10">
    <location>
        <begin position="1"/>
        <end position="30"/>
    </location>
</feature>
<dbReference type="NCBIfam" id="TIGR04057">
    <property type="entry name" value="SusC_RagA_signa"/>
    <property type="match status" value="1"/>
</dbReference>
<evidence type="ECO:0000256" key="4">
    <source>
        <dbReference type="ARBA" id="ARBA00022692"/>
    </source>
</evidence>
<reference evidence="13 14" key="1">
    <citation type="submission" date="2018-08" db="EMBL/GenBank/DDBJ databases">
        <title>A genome reference for cultivated species of the human gut microbiota.</title>
        <authorList>
            <person name="Zou Y."/>
            <person name="Xue W."/>
            <person name="Luo G."/>
        </authorList>
    </citation>
    <scope>NUCLEOTIDE SEQUENCE [LARGE SCALE GENOMIC DNA]</scope>
    <source>
        <strain evidence="13 14">AM27-17</strain>
    </source>
</reference>
<evidence type="ECO:0000256" key="2">
    <source>
        <dbReference type="ARBA" id="ARBA00022448"/>
    </source>
</evidence>
<dbReference type="Proteomes" id="UP000285650">
    <property type="component" value="Unassembled WGS sequence"/>
</dbReference>
<keyword evidence="10" id="KW-0732">Signal</keyword>
<keyword evidence="7 8" id="KW-0998">Cell outer membrane</keyword>
<dbReference type="InterPro" id="IPR037066">
    <property type="entry name" value="Plug_dom_sf"/>
</dbReference>
<protein>
    <submittedName>
        <fullName evidence="13">TonB-dependent receptor</fullName>
    </submittedName>
</protein>
<dbReference type="EMBL" id="QSKV01000004">
    <property type="protein sequence ID" value="RHE93066.1"/>
    <property type="molecule type" value="Genomic_DNA"/>
</dbReference>
<evidence type="ECO:0000256" key="1">
    <source>
        <dbReference type="ARBA" id="ARBA00004571"/>
    </source>
</evidence>
<evidence type="ECO:0000313" key="13">
    <source>
        <dbReference type="EMBL" id="RHE93066.1"/>
    </source>
</evidence>
<dbReference type="InterPro" id="IPR036942">
    <property type="entry name" value="Beta-barrel_TonB_sf"/>
</dbReference>
<keyword evidence="5 9" id="KW-0798">TonB box</keyword>
<dbReference type="PROSITE" id="PS52016">
    <property type="entry name" value="TONB_DEPENDENT_REC_3"/>
    <property type="match status" value="1"/>
</dbReference>
<comment type="caution">
    <text evidence="13">The sequence shown here is derived from an EMBL/GenBank/DDBJ whole genome shotgun (WGS) entry which is preliminary data.</text>
</comment>
<keyword evidence="13" id="KW-0675">Receptor</keyword>
<dbReference type="Pfam" id="PF00593">
    <property type="entry name" value="TonB_dep_Rec_b-barrel"/>
    <property type="match status" value="1"/>
</dbReference>
<evidence type="ECO:0000259" key="11">
    <source>
        <dbReference type="Pfam" id="PF00593"/>
    </source>
</evidence>
<evidence type="ECO:0000256" key="6">
    <source>
        <dbReference type="ARBA" id="ARBA00023136"/>
    </source>
</evidence>
<dbReference type="Gene3D" id="2.40.170.20">
    <property type="entry name" value="TonB-dependent receptor, beta-barrel domain"/>
    <property type="match status" value="1"/>
</dbReference>
<dbReference type="GO" id="GO:0009279">
    <property type="term" value="C:cell outer membrane"/>
    <property type="evidence" value="ECO:0007669"/>
    <property type="project" value="UniProtKB-SubCell"/>
</dbReference>
<proteinExistence type="inferred from homology"/>
<dbReference type="Gene3D" id="2.60.40.1120">
    <property type="entry name" value="Carboxypeptidase-like, regulatory domain"/>
    <property type="match status" value="1"/>
</dbReference>
<feature type="chain" id="PRO_5019332410" evidence="10">
    <location>
        <begin position="31"/>
        <end position="1045"/>
    </location>
</feature>
<organism evidence="13 14">
    <name type="scientific">Bacteroides intestinalis</name>
    <dbReference type="NCBI Taxonomy" id="329854"/>
    <lineage>
        <taxon>Bacteria</taxon>
        <taxon>Pseudomonadati</taxon>
        <taxon>Bacteroidota</taxon>
        <taxon>Bacteroidia</taxon>
        <taxon>Bacteroidales</taxon>
        <taxon>Bacteroidaceae</taxon>
        <taxon>Bacteroides</taxon>
    </lineage>
</organism>
<keyword evidence="6 8" id="KW-0472">Membrane</keyword>
<evidence type="ECO:0000313" key="14">
    <source>
        <dbReference type="Proteomes" id="UP000285650"/>
    </source>
</evidence>
<dbReference type="InterPro" id="IPR039426">
    <property type="entry name" value="TonB-dep_rcpt-like"/>
</dbReference>
<dbReference type="InterPro" id="IPR008969">
    <property type="entry name" value="CarboxyPept-like_regulatory"/>
</dbReference>
<evidence type="ECO:0000256" key="8">
    <source>
        <dbReference type="PROSITE-ProRule" id="PRU01360"/>
    </source>
</evidence>
<dbReference type="SUPFAM" id="SSF56935">
    <property type="entry name" value="Porins"/>
    <property type="match status" value="1"/>
</dbReference>
<keyword evidence="2 8" id="KW-0813">Transport</keyword>
<evidence type="ECO:0000256" key="3">
    <source>
        <dbReference type="ARBA" id="ARBA00022452"/>
    </source>
</evidence>
<gene>
    <name evidence="13" type="ORF">DW712_08065</name>
</gene>